<dbReference type="InterPro" id="IPR041667">
    <property type="entry name" value="Cupin_8"/>
</dbReference>
<dbReference type="PROSITE" id="PS51184">
    <property type="entry name" value="JMJC"/>
    <property type="match status" value="1"/>
</dbReference>
<dbReference type="Proteomes" id="UP000481153">
    <property type="component" value="Unassembled WGS sequence"/>
</dbReference>
<dbReference type="SMART" id="SM00558">
    <property type="entry name" value="JmjC"/>
    <property type="match status" value="1"/>
</dbReference>
<dbReference type="PANTHER" id="PTHR12461">
    <property type="entry name" value="HYPOXIA-INDUCIBLE FACTOR 1 ALPHA INHIBITOR-RELATED"/>
    <property type="match status" value="1"/>
</dbReference>
<dbReference type="Gene3D" id="2.60.120.650">
    <property type="entry name" value="Cupin"/>
    <property type="match status" value="1"/>
</dbReference>
<name>A0A6G0WLE8_9STRA</name>
<keyword evidence="4" id="KW-0223">Dioxygenase</keyword>
<dbReference type="InterPro" id="IPR056520">
    <property type="entry name" value="ARM_KDM8_N"/>
</dbReference>
<comment type="caution">
    <text evidence="9">The sequence shown here is derived from an EMBL/GenBank/DDBJ whole genome shotgun (WGS) entry which is preliminary data.</text>
</comment>
<dbReference type="Pfam" id="PF13621">
    <property type="entry name" value="Cupin_8"/>
    <property type="match status" value="1"/>
</dbReference>
<evidence type="ECO:0000256" key="5">
    <source>
        <dbReference type="ARBA" id="ARBA00023002"/>
    </source>
</evidence>
<evidence type="ECO:0000256" key="4">
    <source>
        <dbReference type="ARBA" id="ARBA00022964"/>
    </source>
</evidence>
<evidence type="ECO:0000256" key="3">
    <source>
        <dbReference type="ARBA" id="ARBA00022723"/>
    </source>
</evidence>
<keyword evidence="5" id="KW-0560">Oxidoreductase</keyword>
<evidence type="ECO:0000313" key="9">
    <source>
        <dbReference type="EMBL" id="KAF0728106.1"/>
    </source>
</evidence>
<evidence type="ECO:0000256" key="6">
    <source>
        <dbReference type="ARBA" id="ARBA00023004"/>
    </source>
</evidence>
<accession>A0A6G0WLE8</accession>
<evidence type="ECO:0000256" key="2">
    <source>
        <dbReference type="ARBA" id="ARBA00004123"/>
    </source>
</evidence>
<evidence type="ECO:0000256" key="1">
    <source>
        <dbReference type="ARBA" id="ARBA00001954"/>
    </source>
</evidence>
<dbReference type="Pfam" id="PF24472">
    <property type="entry name" value="ARM_KDM8_N"/>
    <property type="match status" value="1"/>
</dbReference>
<comment type="cofactor">
    <cofactor evidence="1">
        <name>Fe(2+)</name>
        <dbReference type="ChEBI" id="CHEBI:29033"/>
    </cofactor>
</comment>
<dbReference type="EMBL" id="VJMJ01000181">
    <property type="protein sequence ID" value="KAF0728106.1"/>
    <property type="molecule type" value="Genomic_DNA"/>
</dbReference>
<evidence type="ECO:0000256" key="7">
    <source>
        <dbReference type="ARBA" id="ARBA00023242"/>
    </source>
</evidence>
<dbReference type="GO" id="GO:0005634">
    <property type="term" value="C:nucleus"/>
    <property type="evidence" value="ECO:0007669"/>
    <property type="project" value="UniProtKB-SubCell"/>
</dbReference>
<feature type="domain" description="JmjC" evidence="8">
    <location>
        <begin position="264"/>
        <end position="403"/>
    </location>
</feature>
<sequence>MEEFLLERARTIIEASEWEKGKPFAEEAVHRIWDRLHLDKWNNVHPKSRLYFAEACKLLAECQLHTPGESREQQIQAAIQTLDTGLLMAGPYGRDLHSLMNGLVEEATSQLSTHGNEQPSRKRICPSRPLETLPWTQDNPLCTSLKRIPPPAIHEFLNEYMCNNQPVIITGFVLQSIELTWHVGAMDHWPAMGKTHEGSRSWADLDYLRRVAGMRTVPIEIGSSYLDDNWSQSLMPLKDFIDQYVLKPSSSSPRGYLAQHALFEQIPSLRKDILIPDYCALSLCDDDDNVDEVVVNAWFGPDETISPLHFDPSQNLLCQVVGSKYIRLYDKKYSDNLYPVKGLLSNTSQVQVEDVDETAFPLFSTTPYWECILGPGEMLYIPPKCWHYIKSLTVSFSVSCWWN</sequence>
<dbReference type="AlphaFoldDB" id="A0A6G0WLE8"/>
<evidence type="ECO:0000259" key="8">
    <source>
        <dbReference type="PROSITE" id="PS51184"/>
    </source>
</evidence>
<organism evidence="9 10">
    <name type="scientific">Aphanomyces euteiches</name>
    <dbReference type="NCBI Taxonomy" id="100861"/>
    <lineage>
        <taxon>Eukaryota</taxon>
        <taxon>Sar</taxon>
        <taxon>Stramenopiles</taxon>
        <taxon>Oomycota</taxon>
        <taxon>Saprolegniomycetes</taxon>
        <taxon>Saprolegniales</taxon>
        <taxon>Verrucalvaceae</taxon>
        <taxon>Aphanomyces</taxon>
    </lineage>
</organism>
<proteinExistence type="predicted"/>
<dbReference type="InterPro" id="IPR003347">
    <property type="entry name" value="JmjC_dom"/>
</dbReference>
<protein>
    <recommendedName>
        <fullName evidence="8">JmjC domain-containing protein</fullName>
    </recommendedName>
</protein>
<comment type="subcellular location">
    <subcellularLocation>
        <location evidence="2">Nucleus</location>
    </subcellularLocation>
</comment>
<dbReference type="VEuPathDB" id="FungiDB:AeMF1_003436"/>
<dbReference type="GO" id="GO:0051213">
    <property type="term" value="F:dioxygenase activity"/>
    <property type="evidence" value="ECO:0007669"/>
    <property type="project" value="UniProtKB-KW"/>
</dbReference>
<keyword evidence="3" id="KW-0479">Metal-binding</keyword>
<dbReference type="SUPFAM" id="SSF51197">
    <property type="entry name" value="Clavaminate synthase-like"/>
    <property type="match status" value="1"/>
</dbReference>
<dbReference type="GO" id="GO:0046872">
    <property type="term" value="F:metal ion binding"/>
    <property type="evidence" value="ECO:0007669"/>
    <property type="project" value="UniProtKB-KW"/>
</dbReference>
<gene>
    <name evidence="9" type="ORF">Ae201684_013934</name>
</gene>
<reference evidence="9 10" key="1">
    <citation type="submission" date="2019-07" db="EMBL/GenBank/DDBJ databases">
        <title>Genomics analysis of Aphanomyces spp. identifies a new class of oomycete effector associated with host adaptation.</title>
        <authorList>
            <person name="Gaulin E."/>
        </authorList>
    </citation>
    <scope>NUCLEOTIDE SEQUENCE [LARGE SCALE GENOMIC DNA]</scope>
    <source>
        <strain evidence="9 10">ATCC 201684</strain>
    </source>
</reference>
<dbReference type="PANTHER" id="PTHR12461:SF105">
    <property type="entry name" value="HYPOXIA-INDUCIBLE FACTOR 1-ALPHA INHIBITOR"/>
    <property type="match status" value="1"/>
</dbReference>
<keyword evidence="7" id="KW-0539">Nucleus</keyword>
<evidence type="ECO:0000313" key="10">
    <source>
        <dbReference type="Proteomes" id="UP000481153"/>
    </source>
</evidence>
<keyword evidence="6" id="KW-0408">Iron</keyword>
<keyword evidence="10" id="KW-1185">Reference proteome</keyword>